<protein>
    <submittedName>
        <fullName evidence="2">Uncharacterized protein</fullName>
    </submittedName>
</protein>
<gene>
    <name evidence="2" type="ORF">EDD29_6210</name>
</gene>
<keyword evidence="1" id="KW-0472">Membrane</keyword>
<feature type="transmembrane region" description="Helical" evidence="1">
    <location>
        <begin position="67"/>
        <end position="86"/>
    </location>
</feature>
<accession>A0A3N1D4Y8</accession>
<feature type="transmembrane region" description="Helical" evidence="1">
    <location>
        <begin position="41"/>
        <end position="61"/>
    </location>
</feature>
<evidence type="ECO:0000313" key="2">
    <source>
        <dbReference type="EMBL" id="ROO88539.1"/>
    </source>
</evidence>
<keyword evidence="1" id="KW-1133">Transmembrane helix</keyword>
<feature type="transmembrane region" description="Helical" evidence="1">
    <location>
        <begin position="93"/>
        <end position="112"/>
    </location>
</feature>
<dbReference type="AlphaFoldDB" id="A0A3N1D4Y8"/>
<evidence type="ECO:0000313" key="3">
    <source>
        <dbReference type="Proteomes" id="UP000272400"/>
    </source>
</evidence>
<keyword evidence="1" id="KW-0812">Transmembrane</keyword>
<proteinExistence type="predicted"/>
<feature type="transmembrane region" description="Helical" evidence="1">
    <location>
        <begin position="6"/>
        <end position="29"/>
    </location>
</feature>
<dbReference type="Proteomes" id="UP000272400">
    <property type="component" value="Unassembled WGS sequence"/>
</dbReference>
<reference evidence="2 3" key="1">
    <citation type="submission" date="2018-11" db="EMBL/GenBank/DDBJ databases">
        <title>Sequencing the genomes of 1000 actinobacteria strains.</title>
        <authorList>
            <person name="Klenk H.-P."/>
        </authorList>
    </citation>
    <scope>NUCLEOTIDE SEQUENCE [LARGE SCALE GENOMIC DNA]</scope>
    <source>
        <strain evidence="2 3">DSM 44254</strain>
    </source>
</reference>
<comment type="caution">
    <text evidence="2">The sequence shown here is derived from an EMBL/GenBank/DDBJ whole genome shotgun (WGS) entry which is preliminary data.</text>
</comment>
<dbReference type="EMBL" id="RJKE01000001">
    <property type="protein sequence ID" value="ROO88539.1"/>
    <property type="molecule type" value="Genomic_DNA"/>
</dbReference>
<sequence>MSGMDYPVVLAMEDFVPVALTVTGVLLLSKVDDLDTRLVRTAALLLGLGGFAKCGWKLLIASTDIDLWVMPLLLFPLLSAGFLTLVKALEPRLPIAAAAGLWMAALGTSFAIGDTLPMLILTIGVSTAVAVYLFRRHKLFLLWIAGQYALGPLGGQEHQTIALQWIEQSINTASQAVFAFAAWRVLTLQERKRQETPA</sequence>
<name>A0A3N1D4Y8_9ACTN</name>
<feature type="transmembrane region" description="Helical" evidence="1">
    <location>
        <begin position="118"/>
        <end position="134"/>
    </location>
</feature>
<evidence type="ECO:0000256" key="1">
    <source>
        <dbReference type="SAM" id="Phobius"/>
    </source>
</evidence>
<organism evidence="2 3">
    <name type="scientific">Actinocorallia herbida</name>
    <dbReference type="NCBI Taxonomy" id="58109"/>
    <lineage>
        <taxon>Bacteria</taxon>
        <taxon>Bacillati</taxon>
        <taxon>Actinomycetota</taxon>
        <taxon>Actinomycetes</taxon>
        <taxon>Streptosporangiales</taxon>
        <taxon>Thermomonosporaceae</taxon>
        <taxon>Actinocorallia</taxon>
    </lineage>
</organism>
<keyword evidence="3" id="KW-1185">Reference proteome</keyword>